<reference evidence="8 9" key="1">
    <citation type="journal article" date="2017" name="Front. Microbiol.">
        <title>Labilibaculum manganireducens gen. nov., sp. nov. and Labilibaculum filiforme sp. nov., Novel Bacteroidetes Isolated from Subsurface Sediments of the Baltic Sea.</title>
        <authorList>
            <person name="Vandieken V."/>
            <person name="Marshall I.P."/>
            <person name="Niemann H."/>
            <person name="Engelen B."/>
            <person name="Cypionka H."/>
        </authorList>
    </citation>
    <scope>NUCLEOTIDE SEQUENCE [LARGE SCALE GENOMIC DNA]</scope>
    <source>
        <strain evidence="8 9">59.16B</strain>
    </source>
</reference>
<evidence type="ECO:0000256" key="2">
    <source>
        <dbReference type="ARBA" id="ARBA00022763"/>
    </source>
</evidence>
<dbReference type="GO" id="GO:0005737">
    <property type="term" value="C:cytoplasm"/>
    <property type="evidence" value="ECO:0007669"/>
    <property type="project" value="UniProtKB-SubCell"/>
</dbReference>
<gene>
    <name evidence="6" type="primary">ruvA</name>
    <name evidence="8" type="ORF">BZG02_10960</name>
</gene>
<comment type="subunit">
    <text evidence="6">Homotetramer. Forms an RuvA(8)-RuvB(12)-Holliday junction (HJ) complex. HJ DNA is sandwiched between 2 RuvA tetramers; dsDNA enters through RuvA and exits via RuvB. An RuvB hexamer assembles on each DNA strand where it exits the tetramer. Each RuvB hexamer is contacted by two RuvA subunits (via domain III) on 2 adjacent RuvB subunits; this complex drives branch migration. In the full resolvosome a probable DNA-RuvA(4)-RuvB(12)-RuvC(2) complex forms which resolves the HJ.</text>
</comment>
<feature type="domain" description="Helix-hairpin-helix DNA-binding motif class 1" evidence="7">
    <location>
        <begin position="72"/>
        <end position="91"/>
    </location>
</feature>
<comment type="subcellular location">
    <subcellularLocation>
        <location evidence="6">Cytoplasm</location>
    </subcellularLocation>
</comment>
<dbReference type="AlphaFoldDB" id="A0A2N3HXE1"/>
<accession>A0A2N3HXE1</accession>
<evidence type="ECO:0000313" key="8">
    <source>
        <dbReference type="EMBL" id="PKQ62724.1"/>
    </source>
</evidence>
<keyword evidence="1 6" id="KW-0963">Cytoplasm</keyword>
<comment type="domain">
    <text evidence="6">Has three domains with a flexible linker between the domains II and III and assumes an 'L' shape. Domain III is highly mobile and contacts RuvB.</text>
</comment>
<dbReference type="OrthoDB" id="5293449at2"/>
<evidence type="ECO:0000256" key="4">
    <source>
        <dbReference type="ARBA" id="ARBA00023172"/>
    </source>
</evidence>
<dbReference type="SUPFAM" id="SSF50249">
    <property type="entry name" value="Nucleic acid-binding proteins"/>
    <property type="match status" value="1"/>
</dbReference>
<sequence>MFEYIKGIIAELTPTSVVIETNGIGYFLNISLNTYSKLSGHREVQLYLHQVVREDAHILFGFIDANERGIFRYLISVSGVGANTARMMLSSLTPSEIQTAIISSDVKTLQGVKGIGAKSAQRIIIELKDKLGKDTDISDFSLPQNNTTKEEALSALVMLGFAKNSVTKVIDKLFTANRDASVEDLIKLALKQL</sequence>
<feature type="region of interest" description="Domain III" evidence="6">
    <location>
        <begin position="146"/>
        <end position="193"/>
    </location>
</feature>
<keyword evidence="4 6" id="KW-0233">DNA recombination</keyword>
<dbReference type="EMBL" id="MVDD01000007">
    <property type="protein sequence ID" value="PKQ62724.1"/>
    <property type="molecule type" value="Genomic_DNA"/>
</dbReference>
<dbReference type="GO" id="GO:0006281">
    <property type="term" value="P:DNA repair"/>
    <property type="evidence" value="ECO:0007669"/>
    <property type="project" value="UniProtKB-UniRule"/>
</dbReference>
<dbReference type="SUPFAM" id="SSF47781">
    <property type="entry name" value="RuvA domain 2-like"/>
    <property type="match status" value="1"/>
</dbReference>
<organism evidence="8 9">
    <name type="scientific">Labilibaculum filiforme</name>
    <dbReference type="NCBI Taxonomy" id="1940526"/>
    <lineage>
        <taxon>Bacteria</taxon>
        <taxon>Pseudomonadati</taxon>
        <taxon>Bacteroidota</taxon>
        <taxon>Bacteroidia</taxon>
        <taxon>Marinilabiliales</taxon>
        <taxon>Marinifilaceae</taxon>
        <taxon>Labilibaculum</taxon>
    </lineage>
</organism>
<dbReference type="Gene3D" id="1.10.150.20">
    <property type="entry name" value="5' to 3' exonuclease, C-terminal subdomain"/>
    <property type="match status" value="1"/>
</dbReference>
<dbReference type="GO" id="GO:0000400">
    <property type="term" value="F:four-way junction DNA binding"/>
    <property type="evidence" value="ECO:0007669"/>
    <property type="project" value="UniProtKB-UniRule"/>
</dbReference>
<dbReference type="InterPro" id="IPR000085">
    <property type="entry name" value="RuvA"/>
</dbReference>
<dbReference type="InterPro" id="IPR010994">
    <property type="entry name" value="RuvA_2-like"/>
</dbReference>
<proteinExistence type="inferred from homology"/>
<dbReference type="Pfam" id="PF01330">
    <property type="entry name" value="RuvA_N"/>
    <property type="match status" value="1"/>
</dbReference>
<evidence type="ECO:0000256" key="3">
    <source>
        <dbReference type="ARBA" id="ARBA00023125"/>
    </source>
</evidence>
<keyword evidence="2 6" id="KW-0227">DNA damage</keyword>
<dbReference type="GO" id="GO:0048476">
    <property type="term" value="C:Holliday junction resolvase complex"/>
    <property type="evidence" value="ECO:0007669"/>
    <property type="project" value="UniProtKB-UniRule"/>
</dbReference>
<comment type="caution">
    <text evidence="8">The sequence shown here is derived from an EMBL/GenBank/DDBJ whole genome shotgun (WGS) entry which is preliminary data.</text>
</comment>
<dbReference type="GO" id="GO:0005524">
    <property type="term" value="F:ATP binding"/>
    <property type="evidence" value="ECO:0007669"/>
    <property type="project" value="InterPro"/>
</dbReference>
<comment type="similarity">
    <text evidence="6">Belongs to the RuvA family.</text>
</comment>
<dbReference type="InterPro" id="IPR012340">
    <property type="entry name" value="NA-bd_OB-fold"/>
</dbReference>
<dbReference type="CDD" id="cd14332">
    <property type="entry name" value="UBA_RuvA_C"/>
    <property type="match status" value="1"/>
</dbReference>
<dbReference type="GO" id="GO:0009378">
    <property type="term" value="F:four-way junction helicase activity"/>
    <property type="evidence" value="ECO:0007669"/>
    <property type="project" value="InterPro"/>
</dbReference>
<dbReference type="NCBIfam" id="TIGR00084">
    <property type="entry name" value="ruvA"/>
    <property type="match status" value="1"/>
</dbReference>
<dbReference type="SUPFAM" id="SSF46929">
    <property type="entry name" value="DNA helicase RuvA subunit, C-terminal domain"/>
    <property type="match status" value="1"/>
</dbReference>
<dbReference type="GO" id="GO:0009379">
    <property type="term" value="C:Holliday junction helicase complex"/>
    <property type="evidence" value="ECO:0007669"/>
    <property type="project" value="InterPro"/>
</dbReference>
<protein>
    <recommendedName>
        <fullName evidence="6">Holliday junction branch migration complex subunit RuvA</fullName>
    </recommendedName>
</protein>
<dbReference type="HAMAP" id="MF_00031">
    <property type="entry name" value="DNA_HJ_migration_RuvA"/>
    <property type="match status" value="1"/>
</dbReference>
<dbReference type="Gene3D" id="1.10.8.10">
    <property type="entry name" value="DNA helicase RuvA subunit, C-terminal domain"/>
    <property type="match status" value="1"/>
</dbReference>
<keyword evidence="5 6" id="KW-0234">DNA repair</keyword>
<evidence type="ECO:0000313" key="9">
    <source>
        <dbReference type="Proteomes" id="UP000233535"/>
    </source>
</evidence>
<evidence type="ECO:0000259" key="7">
    <source>
        <dbReference type="SMART" id="SM00278"/>
    </source>
</evidence>
<evidence type="ECO:0000256" key="1">
    <source>
        <dbReference type="ARBA" id="ARBA00022490"/>
    </source>
</evidence>
<comment type="function">
    <text evidence="6">The RuvA-RuvB-RuvC complex processes Holliday junction (HJ) DNA during genetic recombination and DNA repair, while the RuvA-RuvB complex plays an important role in the rescue of blocked DNA replication forks via replication fork reversal (RFR). RuvA specifically binds to HJ cruciform DNA, conferring on it an open structure. The RuvB hexamer acts as an ATP-dependent pump, pulling dsDNA into and through the RuvAB complex. HJ branch migration allows RuvC to scan DNA until it finds its consensus sequence, where it cleaves and resolves the cruciform DNA.</text>
</comment>
<dbReference type="Pfam" id="PF14520">
    <property type="entry name" value="HHH_5"/>
    <property type="match status" value="1"/>
</dbReference>
<dbReference type="InterPro" id="IPR011114">
    <property type="entry name" value="RuvA_C"/>
</dbReference>
<dbReference type="Proteomes" id="UP000233535">
    <property type="component" value="Unassembled WGS sequence"/>
</dbReference>
<dbReference type="InterPro" id="IPR013849">
    <property type="entry name" value="DNA_helicase_Holl-junc_RuvA_I"/>
</dbReference>
<dbReference type="SMART" id="SM00278">
    <property type="entry name" value="HhH1"/>
    <property type="match status" value="2"/>
</dbReference>
<dbReference type="Gene3D" id="2.40.50.140">
    <property type="entry name" value="Nucleic acid-binding proteins"/>
    <property type="match status" value="1"/>
</dbReference>
<comment type="caution">
    <text evidence="6">Lacks conserved residue(s) required for the propagation of feature annotation.</text>
</comment>
<dbReference type="Pfam" id="PF07499">
    <property type="entry name" value="RuvA_C"/>
    <property type="match status" value="1"/>
</dbReference>
<feature type="domain" description="Helix-hairpin-helix DNA-binding motif class 1" evidence="7">
    <location>
        <begin position="107"/>
        <end position="126"/>
    </location>
</feature>
<evidence type="ECO:0000256" key="6">
    <source>
        <dbReference type="HAMAP-Rule" id="MF_00031"/>
    </source>
</evidence>
<keyword evidence="9" id="KW-1185">Reference proteome</keyword>
<dbReference type="GO" id="GO:0006310">
    <property type="term" value="P:DNA recombination"/>
    <property type="evidence" value="ECO:0007669"/>
    <property type="project" value="UniProtKB-UniRule"/>
</dbReference>
<dbReference type="RefSeq" id="WP_101261485.1">
    <property type="nucleotide sequence ID" value="NZ_MVDD01000007.1"/>
</dbReference>
<evidence type="ECO:0000256" key="5">
    <source>
        <dbReference type="ARBA" id="ARBA00023204"/>
    </source>
</evidence>
<name>A0A2N3HXE1_9BACT</name>
<dbReference type="InterPro" id="IPR036267">
    <property type="entry name" value="RuvA_C_sf"/>
</dbReference>
<dbReference type="InterPro" id="IPR003583">
    <property type="entry name" value="Hlx-hairpin-Hlx_DNA-bd_motif"/>
</dbReference>
<keyword evidence="3 6" id="KW-0238">DNA-binding</keyword>